<keyword evidence="1" id="KW-0472">Membrane</keyword>
<proteinExistence type="predicted"/>
<accession>A0A5J6VIL5</accession>
<reference evidence="2" key="1">
    <citation type="journal article" date="2019" name="Philos. Trans. R. Soc. Lond., B, Biol. Sci.">
        <title>Targeted metagenomic recovery of four divergent viruses reveals shared and distinctive characteristics of giant viruses of marine eukaryotes.</title>
        <authorList>
            <person name="Needham D.M."/>
            <person name="Poirier C."/>
            <person name="Hehenberger E."/>
            <person name="Jimenez V."/>
            <person name="Swalwell J.E."/>
            <person name="Santoro A.E."/>
            <person name="Worden A.Z."/>
        </authorList>
    </citation>
    <scope>NUCLEOTIDE SEQUENCE</scope>
    <source>
        <strain evidence="2">OPacV-662</strain>
    </source>
</reference>
<protein>
    <submittedName>
        <fullName evidence="2">Uncharacterized protein</fullName>
    </submittedName>
</protein>
<feature type="transmembrane region" description="Helical" evidence="1">
    <location>
        <begin position="219"/>
        <end position="239"/>
    </location>
</feature>
<keyword evidence="1" id="KW-0812">Transmembrane</keyword>
<organism evidence="2">
    <name type="scientific">Megaviridae environmental sample</name>
    <dbReference type="NCBI Taxonomy" id="1737588"/>
    <lineage>
        <taxon>Viruses</taxon>
        <taxon>Varidnaviria</taxon>
        <taxon>Bamfordvirae</taxon>
        <taxon>Nucleocytoviricota</taxon>
        <taxon>Megaviricetes</taxon>
        <taxon>Imitervirales</taxon>
        <taxon>Mimiviridae</taxon>
        <taxon>environmental samples</taxon>
    </lineage>
</organism>
<dbReference type="EMBL" id="MN448270">
    <property type="protein sequence ID" value="QFG73760.1"/>
    <property type="molecule type" value="Genomic_DNA"/>
</dbReference>
<name>A0A5J6VIL5_9VIRU</name>
<evidence type="ECO:0000256" key="1">
    <source>
        <dbReference type="SAM" id="Phobius"/>
    </source>
</evidence>
<sequence>MEDKYHKYKQKYLELQACLGDITQEETNYINFNLLNMKEKTPTYNINPNFITYIYNKFDPSTKTIIKSLAGDIKVTRPEFDMIVEELLKSNLLEETHNILKNTNNQNLIYYELSGGIILTDMNTLAKKITDTNTVEQFSKILTDINKENTIKNFRDTVKKFSNVVSKMETKNTIEKFSNVVSKMESENIVEKFNQVLTDINNGKIINNFSKTIKDAKSIMQSIQIFIYLLIIGICIYIYKTLKKKN</sequence>
<evidence type="ECO:0000313" key="2">
    <source>
        <dbReference type="EMBL" id="QFG73760.1"/>
    </source>
</evidence>
<keyword evidence="1" id="KW-1133">Transmembrane helix</keyword>